<evidence type="ECO:0000256" key="10">
    <source>
        <dbReference type="ARBA" id="ARBA00032441"/>
    </source>
</evidence>
<evidence type="ECO:0000256" key="8">
    <source>
        <dbReference type="ARBA" id="ARBA00022840"/>
    </source>
</evidence>
<keyword evidence="5" id="KW-0819">tRNA processing</keyword>
<accession>A0A844FWY6</accession>
<dbReference type="RefSeq" id="WP_106053238.1">
    <property type="nucleotide sequence ID" value="NZ_CALXOB010000042.1"/>
</dbReference>
<keyword evidence="9" id="KW-0460">Magnesium</keyword>
<dbReference type="GO" id="GO:0016740">
    <property type="term" value="F:transferase activity"/>
    <property type="evidence" value="ECO:0007669"/>
    <property type="project" value="UniProtKB-KW"/>
</dbReference>
<dbReference type="GO" id="GO:0005524">
    <property type="term" value="F:ATP binding"/>
    <property type="evidence" value="ECO:0007669"/>
    <property type="project" value="UniProtKB-KW"/>
</dbReference>
<dbReference type="PANTHER" id="PTHR33540">
    <property type="entry name" value="TRNA THREONYLCARBAMOYLADENOSINE BIOSYNTHESIS PROTEIN TSAE"/>
    <property type="match status" value="1"/>
</dbReference>
<dbReference type="EMBL" id="VUNS01000001">
    <property type="protein sequence ID" value="MST95717.1"/>
    <property type="molecule type" value="Genomic_DNA"/>
</dbReference>
<evidence type="ECO:0000256" key="6">
    <source>
        <dbReference type="ARBA" id="ARBA00022723"/>
    </source>
</evidence>
<evidence type="ECO:0000313" key="11">
    <source>
        <dbReference type="EMBL" id="MST95717.1"/>
    </source>
</evidence>
<keyword evidence="7" id="KW-0547">Nucleotide-binding</keyword>
<evidence type="ECO:0000256" key="3">
    <source>
        <dbReference type="ARBA" id="ARBA00019010"/>
    </source>
</evidence>
<dbReference type="Proteomes" id="UP000435649">
    <property type="component" value="Unassembled WGS sequence"/>
</dbReference>
<evidence type="ECO:0000256" key="1">
    <source>
        <dbReference type="ARBA" id="ARBA00004496"/>
    </source>
</evidence>
<dbReference type="NCBIfam" id="TIGR00150">
    <property type="entry name" value="T6A_YjeE"/>
    <property type="match status" value="1"/>
</dbReference>
<organism evidence="11 12">
    <name type="scientific">Victivallis lenta</name>
    <dbReference type="NCBI Taxonomy" id="2606640"/>
    <lineage>
        <taxon>Bacteria</taxon>
        <taxon>Pseudomonadati</taxon>
        <taxon>Lentisphaerota</taxon>
        <taxon>Lentisphaeria</taxon>
        <taxon>Victivallales</taxon>
        <taxon>Victivallaceae</taxon>
        <taxon>Victivallis</taxon>
    </lineage>
</organism>
<dbReference type="Pfam" id="PF02367">
    <property type="entry name" value="TsaE"/>
    <property type="match status" value="1"/>
</dbReference>
<dbReference type="GO" id="GO:0005737">
    <property type="term" value="C:cytoplasm"/>
    <property type="evidence" value="ECO:0007669"/>
    <property type="project" value="UniProtKB-SubCell"/>
</dbReference>
<dbReference type="SUPFAM" id="SSF52540">
    <property type="entry name" value="P-loop containing nucleoside triphosphate hydrolases"/>
    <property type="match status" value="1"/>
</dbReference>
<comment type="subcellular location">
    <subcellularLocation>
        <location evidence="1">Cytoplasm</location>
    </subcellularLocation>
</comment>
<name>A0A844FWY6_9BACT</name>
<comment type="caution">
    <text evidence="11">The sequence shown here is derived from an EMBL/GenBank/DDBJ whole genome shotgun (WGS) entry which is preliminary data.</text>
</comment>
<proteinExistence type="inferred from homology"/>
<dbReference type="InterPro" id="IPR003442">
    <property type="entry name" value="T6A_TsaE"/>
</dbReference>
<evidence type="ECO:0000256" key="7">
    <source>
        <dbReference type="ARBA" id="ARBA00022741"/>
    </source>
</evidence>
<evidence type="ECO:0000256" key="5">
    <source>
        <dbReference type="ARBA" id="ARBA00022694"/>
    </source>
</evidence>
<gene>
    <name evidence="11" type="primary">tsaE</name>
    <name evidence="11" type="ORF">FYJ85_01475</name>
</gene>
<evidence type="ECO:0000256" key="2">
    <source>
        <dbReference type="ARBA" id="ARBA00007599"/>
    </source>
</evidence>
<dbReference type="InterPro" id="IPR027417">
    <property type="entry name" value="P-loop_NTPase"/>
</dbReference>
<keyword evidence="12" id="KW-1185">Reference proteome</keyword>
<reference evidence="11 12" key="1">
    <citation type="submission" date="2019-08" db="EMBL/GenBank/DDBJ databases">
        <title>In-depth cultivation of the pig gut microbiome towards novel bacterial diversity and tailored functional studies.</title>
        <authorList>
            <person name="Wylensek D."/>
            <person name="Hitch T.C.A."/>
            <person name="Clavel T."/>
        </authorList>
    </citation>
    <scope>NUCLEOTIDE SEQUENCE [LARGE SCALE GENOMIC DNA]</scope>
    <source>
        <strain evidence="11 12">BBE-744-WT-12</strain>
    </source>
</reference>
<evidence type="ECO:0000313" key="12">
    <source>
        <dbReference type="Proteomes" id="UP000435649"/>
    </source>
</evidence>
<dbReference type="GO" id="GO:0046872">
    <property type="term" value="F:metal ion binding"/>
    <property type="evidence" value="ECO:0007669"/>
    <property type="project" value="UniProtKB-KW"/>
</dbReference>
<keyword evidence="4" id="KW-0963">Cytoplasm</keyword>
<sequence length="146" mass="16171">MNIERKIISRSEQETEAFAAALARELPPGSVLALDGDLGAGKTVFSRGFARGLGITEPVSSPTYTIVQEYPLPGRRGMLYHLDLYRIENSASALAFGVDEFLDDPESTALVEWPERIADILPDSALRIEIRHLSDTEREIILKQES</sequence>
<comment type="similarity">
    <text evidence="2">Belongs to the TsaE family.</text>
</comment>
<dbReference type="Gene3D" id="3.40.50.300">
    <property type="entry name" value="P-loop containing nucleotide triphosphate hydrolases"/>
    <property type="match status" value="1"/>
</dbReference>
<protein>
    <recommendedName>
        <fullName evidence="3">tRNA threonylcarbamoyladenosine biosynthesis protein TsaE</fullName>
    </recommendedName>
    <alternativeName>
        <fullName evidence="10">t(6)A37 threonylcarbamoyladenosine biosynthesis protein TsaE</fullName>
    </alternativeName>
</protein>
<keyword evidence="6" id="KW-0479">Metal-binding</keyword>
<evidence type="ECO:0000256" key="4">
    <source>
        <dbReference type="ARBA" id="ARBA00022490"/>
    </source>
</evidence>
<dbReference type="PANTHER" id="PTHR33540:SF2">
    <property type="entry name" value="TRNA THREONYLCARBAMOYLADENOSINE BIOSYNTHESIS PROTEIN TSAE"/>
    <property type="match status" value="1"/>
</dbReference>
<keyword evidence="8" id="KW-0067">ATP-binding</keyword>
<keyword evidence="11" id="KW-0808">Transferase</keyword>
<dbReference type="GO" id="GO:0002949">
    <property type="term" value="P:tRNA threonylcarbamoyladenosine modification"/>
    <property type="evidence" value="ECO:0007669"/>
    <property type="project" value="InterPro"/>
</dbReference>
<evidence type="ECO:0000256" key="9">
    <source>
        <dbReference type="ARBA" id="ARBA00022842"/>
    </source>
</evidence>
<dbReference type="AlphaFoldDB" id="A0A844FWY6"/>